<evidence type="ECO:0000259" key="1">
    <source>
        <dbReference type="Pfam" id="PF12697"/>
    </source>
</evidence>
<name>A0ABS3FUV7_9CYAN</name>
<evidence type="ECO:0000313" key="2">
    <source>
        <dbReference type="EMBL" id="MBO0350411.1"/>
    </source>
</evidence>
<proteinExistence type="predicted"/>
<organism evidence="2 3">
    <name type="scientific">Phormidium pseudopriestleyi FRX01</name>
    <dbReference type="NCBI Taxonomy" id="1759528"/>
    <lineage>
        <taxon>Bacteria</taxon>
        <taxon>Bacillati</taxon>
        <taxon>Cyanobacteriota</taxon>
        <taxon>Cyanophyceae</taxon>
        <taxon>Oscillatoriophycideae</taxon>
        <taxon>Oscillatoriales</taxon>
        <taxon>Oscillatoriaceae</taxon>
        <taxon>Phormidium</taxon>
    </lineage>
</organism>
<dbReference type="InterPro" id="IPR000073">
    <property type="entry name" value="AB_hydrolase_1"/>
</dbReference>
<comment type="caution">
    <text evidence="2">The sequence shown here is derived from an EMBL/GenBank/DDBJ whole genome shotgun (WGS) entry which is preliminary data.</text>
</comment>
<accession>A0ABS3FUV7</accession>
<evidence type="ECO:0000313" key="3">
    <source>
        <dbReference type="Proteomes" id="UP000664844"/>
    </source>
</evidence>
<dbReference type="Gene3D" id="3.40.50.1820">
    <property type="entry name" value="alpha/beta hydrolase"/>
    <property type="match status" value="1"/>
</dbReference>
<sequence>MSIESSPQTQFYNWKNYQCSYQVHHAEDANTPLVLIHPIGVGLSGNFWYRFCEAWYQAGNTNPIYNPDLLGCGDSDMPRVTYTPQDWAEQVLHFIKTVVKKPVIIVTQGALFPVAIKLVQLDKELPSGETPWIKKLALSGPPGWKIMTREGSDIQNNLRWNLLFDTPWGTAFYRYARSRKFLKSFSIKQLFENPNSVDENWLNMLEKGAANLESRHAVFAFLAGFWREDYEQDISNIQQPTLVVIGQNTSNISREGLRETPDERLAAYLNALPNGKGVKINGRNVLPYEATAEFVQAIAPFIREG</sequence>
<dbReference type="PANTHER" id="PTHR46438">
    <property type="entry name" value="ALPHA/BETA-HYDROLASES SUPERFAMILY PROTEIN"/>
    <property type="match status" value="1"/>
</dbReference>
<dbReference type="EMBL" id="JAFLQW010000405">
    <property type="protein sequence ID" value="MBO0350411.1"/>
    <property type="molecule type" value="Genomic_DNA"/>
</dbReference>
<reference evidence="2 3" key="1">
    <citation type="submission" date="2021-03" db="EMBL/GenBank/DDBJ databases">
        <title>Metabolic Capacity of the Antarctic Cyanobacterium Phormidium pseudopriestleyi that Sustains Oxygenic Photosynthesis in the Presence of Hydrogen Sulfide.</title>
        <authorList>
            <person name="Lumian J.E."/>
            <person name="Jungblut A.D."/>
            <person name="Dillon M.L."/>
            <person name="Hawes I."/>
            <person name="Doran P.T."/>
            <person name="Mackey T.J."/>
            <person name="Dick G.J."/>
            <person name="Grettenberger C.L."/>
            <person name="Sumner D.Y."/>
        </authorList>
    </citation>
    <scope>NUCLEOTIDE SEQUENCE [LARGE SCALE GENOMIC DNA]</scope>
    <source>
        <strain evidence="2 3">FRX01</strain>
    </source>
</reference>
<dbReference type="SUPFAM" id="SSF53474">
    <property type="entry name" value="alpha/beta-Hydrolases"/>
    <property type="match status" value="1"/>
</dbReference>
<protein>
    <submittedName>
        <fullName evidence="2">Alpha/beta hydrolase</fullName>
    </submittedName>
</protein>
<feature type="domain" description="AB hydrolase-1" evidence="1">
    <location>
        <begin position="33"/>
        <end position="296"/>
    </location>
</feature>
<dbReference type="InterPro" id="IPR029058">
    <property type="entry name" value="AB_hydrolase_fold"/>
</dbReference>
<dbReference type="RefSeq" id="WP_207088890.1">
    <property type="nucleotide sequence ID" value="NZ_JAFLQW010000405.1"/>
</dbReference>
<keyword evidence="3" id="KW-1185">Reference proteome</keyword>
<dbReference type="GO" id="GO:0016787">
    <property type="term" value="F:hydrolase activity"/>
    <property type="evidence" value="ECO:0007669"/>
    <property type="project" value="UniProtKB-KW"/>
</dbReference>
<gene>
    <name evidence="2" type="ORF">J0895_15160</name>
</gene>
<keyword evidence="2" id="KW-0378">Hydrolase</keyword>
<dbReference type="Pfam" id="PF12697">
    <property type="entry name" value="Abhydrolase_6"/>
    <property type="match status" value="1"/>
</dbReference>
<dbReference type="PANTHER" id="PTHR46438:SF2">
    <property type="entry name" value="ALPHA_BETA-HYDROLASES SUPERFAMILY PROTEIN"/>
    <property type="match status" value="1"/>
</dbReference>
<dbReference type="Proteomes" id="UP000664844">
    <property type="component" value="Unassembled WGS sequence"/>
</dbReference>